<dbReference type="Gene3D" id="1.10.1200.10">
    <property type="entry name" value="ACP-like"/>
    <property type="match status" value="1"/>
</dbReference>
<evidence type="ECO:0000259" key="3">
    <source>
        <dbReference type="PROSITE" id="PS50075"/>
    </source>
</evidence>
<dbReference type="Pfam" id="PF07993">
    <property type="entry name" value="NAD_binding_4"/>
    <property type="match status" value="1"/>
</dbReference>
<organism evidence="4 5">
    <name type="scientific">Xylaria arbuscula</name>
    <dbReference type="NCBI Taxonomy" id="114810"/>
    <lineage>
        <taxon>Eukaryota</taxon>
        <taxon>Fungi</taxon>
        <taxon>Dikarya</taxon>
        <taxon>Ascomycota</taxon>
        <taxon>Pezizomycotina</taxon>
        <taxon>Sordariomycetes</taxon>
        <taxon>Xylariomycetidae</taxon>
        <taxon>Xylariales</taxon>
        <taxon>Xylariaceae</taxon>
        <taxon>Xylaria</taxon>
    </lineage>
</organism>
<evidence type="ECO:0000256" key="2">
    <source>
        <dbReference type="ARBA" id="ARBA00022553"/>
    </source>
</evidence>
<dbReference type="InterPro" id="IPR020845">
    <property type="entry name" value="AMP-binding_CS"/>
</dbReference>
<name>A0A9W8TLN3_9PEZI</name>
<reference evidence="4" key="1">
    <citation type="submission" date="2022-07" db="EMBL/GenBank/DDBJ databases">
        <title>Genome Sequence of Xylaria arbuscula.</title>
        <authorList>
            <person name="Buettner E."/>
        </authorList>
    </citation>
    <scope>NUCLEOTIDE SEQUENCE</scope>
    <source>
        <strain evidence="4">VT107</strain>
    </source>
</reference>
<dbReference type="SUPFAM" id="SSF51735">
    <property type="entry name" value="NAD(P)-binding Rossmann-fold domains"/>
    <property type="match status" value="1"/>
</dbReference>
<dbReference type="InterPro" id="IPR000873">
    <property type="entry name" value="AMP-dep_synth/lig_dom"/>
</dbReference>
<sequence>MTTTMDHERAARYQDDLIPHVVDRLARERSDADYAEWVTATGVETVNYAQLANMVNGLAWCIVDQLGGRGSYGPDAEVLSYFGPNDARYGALLLAAIKAGYVLFVTSPRNSIDAHRALFDHLHCRILFTSDPVPPAGRQVIDAVKSLRHFTVPSVEELLTRQYEPFVLDKTFHDLQKTPFVVMHTSGTTGLPKPIIWTHETCAQVLASKSRDTSNGVAAVERYLQNGKRVIVTLPPFHGALLAQLMCGAIPYGNIVIAPVAAPIPTARVVVDAIKKAKADVAILVPSVVAELAQDAELLDYCATHLETIMYIGGDLPQAVGDHVTSKLYLRCLWGATEAGIVPQLLPQQLLPSEPSGRTLWRYVQFHPCVGAVFDEVTDGVYELVIRRDKALEGTQPCFTVPGIDQLDEYRTKDLFAPHPTIPDLWCWRARVDDIIVFLNGEKTNPISMEHHIMASNPELSGVLVIGAQRFQAALLVEPNSKTPLTTSEQAELVERIWPSVEDANRSTPAHARIEKSFILVLPADRPLIRSGKGTFMRNTSINQYTAEIEKLYADSNVTLEDYDGATPETAIHTMSLDDITGIVRHHVRAVTGWTSLEDADNFFDRGMDSLQGLQLIRALRSAFHQHDLALSSVYQNPTASQLASTMLSRNDQVHDERKNMQALFDTYNGLIHQIQIPESLAQAHKPASELVNVMFTGSTGTTGTDLLHVLLAHHRIGRIFCVNRGEDGGRSAQYGGFVKNGFSTAELDSRVTFIKGDLQKPLLGLDHDTYNSLSGQVGLIIHAAWPVNFNLALPSFRPQFAAMVNLLAFAAAASSKFIFISSVAAVSGNGSTPPLEEVLKDFDMPSPFGYGQAKFIAELLTDSAARHLKGVVSTNILRIGQVAGPVRHPGLWNPREWFPSMILSSLNMSQVPDDLGLFNSIDFVPVDMLANVMLELAMTTSERASDGATVFNIRNPNITLWQELLPAVTTAPPGAGKPPFEAVPPATWLAALRASADAEDDDVATKSPAVKLLGFFDQLWNTEPVARNAQVSSHRMDVQRALAASPSLRELEPVNIAWMKKWVEEWTTVQKTS</sequence>
<evidence type="ECO:0000313" key="5">
    <source>
        <dbReference type="Proteomes" id="UP001148614"/>
    </source>
</evidence>
<dbReference type="PROSITE" id="PS00455">
    <property type="entry name" value="AMP_BINDING"/>
    <property type="match status" value="1"/>
</dbReference>
<dbReference type="PROSITE" id="PS50075">
    <property type="entry name" value="CARRIER"/>
    <property type="match status" value="1"/>
</dbReference>
<dbReference type="SMART" id="SM00823">
    <property type="entry name" value="PKS_PP"/>
    <property type="match status" value="1"/>
</dbReference>
<feature type="domain" description="Carrier" evidence="3">
    <location>
        <begin position="575"/>
        <end position="651"/>
    </location>
</feature>
<dbReference type="InterPro" id="IPR020806">
    <property type="entry name" value="PKS_PP-bd"/>
</dbReference>
<gene>
    <name evidence="4" type="ORF">NPX13_g5043</name>
</gene>
<dbReference type="Pfam" id="PF00501">
    <property type="entry name" value="AMP-binding"/>
    <property type="match status" value="1"/>
</dbReference>
<dbReference type="GO" id="GO:0031177">
    <property type="term" value="F:phosphopantetheine binding"/>
    <property type="evidence" value="ECO:0007669"/>
    <property type="project" value="InterPro"/>
</dbReference>
<dbReference type="InterPro" id="IPR013120">
    <property type="entry name" value="FAR_NAD-bd"/>
</dbReference>
<dbReference type="InterPro" id="IPR042099">
    <property type="entry name" value="ANL_N_sf"/>
</dbReference>
<protein>
    <recommendedName>
        <fullName evidence="3">Carrier domain-containing protein</fullName>
    </recommendedName>
</protein>
<accession>A0A9W8TLN3</accession>
<dbReference type="InterPro" id="IPR009081">
    <property type="entry name" value="PP-bd_ACP"/>
</dbReference>
<dbReference type="InterPro" id="IPR051414">
    <property type="entry name" value="Adenylate-forming_Reductase"/>
</dbReference>
<proteinExistence type="predicted"/>
<dbReference type="InterPro" id="IPR036291">
    <property type="entry name" value="NAD(P)-bd_dom_sf"/>
</dbReference>
<keyword evidence="5" id="KW-1185">Reference proteome</keyword>
<keyword evidence="1" id="KW-0596">Phosphopantetheine</keyword>
<dbReference type="Proteomes" id="UP001148614">
    <property type="component" value="Unassembled WGS sequence"/>
</dbReference>
<comment type="caution">
    <text evidence="4">The sequence shown here is derived from an EMBL/GenBank/DDBJ whole genome shotgun (WGS) entry which is preliminary data.</text>
</comment>
<dbReference type="Gene3D" id="3.40.50.12780">
    <property type="entry name" value="N-terminal domain of ligase-like"/>
    <property type="match status" value="1"/>
</dbReference>
<dbReference type="SUPFAM" id="SSF56801">
    <property type="entry name" value="Acetyl-CoA synthetase-like"/>
    <property type="match status" value="1"/>
</dbReference>
<dbReference type="EMBL" id="JANPWZ010000763">
    <property type="protein sequence ID" value="KAJ3572454.1"/>
    <property type="molecule type" value="Genomic_DNA"/>
</dbReference>
<dbReference type="VEuPathDB" id="FungiDB:F4678DRAFT_419482"/>
<evidence type="ECO:0000313" key="4">
    <source>
        <dbReference type="EMBL" id="KAJ3572454.1"/>
    </source>
</evidence>
<dbReference type="Pfam" id="PF00550">
    <property type="entry name" value="PP-binding"/>
    <property type="match status" value="1"/>
</dbReference>
<dbReference type="PANTHER" id="PTHR43439:SF2">
    <property type="entry name" value="ENZYME, PUTATIVE (JCVI)-RELATED"/>
    <property type="match status" value="1"/>
</dbReference>
<dbReference type="PANTHER" id="PTHR43439">
    <property type="entry name" value="PHENYLACETATE-COENZYME A LIGASE"/>
    <property type="match status" value="1"/>
</dbReference>
<dbReference type="InterPro" id="IPR036736">
    <property type="entry name" value="ACP-like_sf"/>
</dbReference>
<evidence type="ECO:0000256" key="1">
    <source>
        <dbReference type="ARBA" id="ARBA00022450"/>
    </source>
</evidence>
<dbReference type="Gene3D" id="3.40.50.720">
    <property type="entry name" value="NAD(P)-binding Rossmann-like Domain"/>
    <property type="match status" value="1"/>
</dbReference>
<dbReference type="AlphaFoldDB" id="A0A9W8TLN3"/>
<dbReference type="SUPFAM" id="SSF47336">
    <property type="entry name" value="ACP-like"/>
    <property type="match status" value="1"/>
</dbReference>
<keyword evidence="2" id="KW-0597">Phosphoprotein</keyword>
<dbReference type="Pfam" id="PF23562">
    <property type="entry name" value="AMP-binding_C_3"/>
    <property type="match status" value="1"/>
</dbReference>